<evidence type="ECO:0000313" key="2">
    <source>
        <dbReference type="EMBL" id="KFB41483.1"/>
    </source>
</evidence>
<dbReference type="VEuPathDB" id="VectorBase:ASIC009077"/>
<dbReference type="EMBL" id="ATLV01016629">
    <property type="status" value="NOT_ANNOTATED_CDS"/>
    <property type="molecule type" value="Genomic_DNA"/>
</dbReference>
<evidence type="ECO:0000313" key="3">
    <source>
        <dbReference type="EnsemblMetazoa" id="ASIC009077-PA"/>
    </source>
</evidence>
<dbReference type="AlphaFoldDB" id="A0A084VU39"/>
<dbReference type="EMBL" id="KE525098">
    <property type="protein sequence ID" value="KFB41483.1"/>
    <property type="molecule type" value="Genomic_DNA"/>
</dbReference>
<keyword evidence="4" id="KW-1185">Reference proteome</keyword>
<dbReference type="EnsemblMetazoa" id="ASIC009077-RA">
    <property type="protein sequence ID" value="ASIC009077-PA"/>
    <property type="gene ID" value="ASIC009077"/>
</dbReference>
<evidence type="ECO:0000313" key="4">
    <source>
        <dbReference type="Proteomes" id="UP000030765"/>
    </source>
</evidence>
<reference evidence="3" key="2">
    <citation type="submission" date="2020-05" db="UniProtKB">
        <authorList>
            <consortium name="EnsemblMetazoa"/>
        </authorList>
    </citation>
    <scope>IDENTIFICATION</scope>
</reference>
<evidence type="ECO:0000256" key="1">
    <source>
        <dbReference type="SAM" id="MobiDB-lite"/>
    </source>
</evidence>
<sequence length="115" mass="12881">MLPGRFGGFVRTGFFLPRSIYDARLATLAPSVRVPRTNTPSSRSTHPPIGKWIHYPQFHWQGGQKDIDVPLSTTATSKRAGVVDKIQECDRRLGSRIQPNVPMEPSAKLIQPMEK</sequence>
<accession>A0A084VU39</accession>
<gene>
    <name evidence="2" type="ORF">ZHAS_00009077</name>
</gene>
<feature type="region of interest" description="Disordered" evidence="1">
    <location>
        <begin position="96"/>
        <end position="115"/>
    </location>
</feature>
<dbReference type="Proteomes" id="UP000030765">
    <property type="component" value="Unassembled WGS sequence"/>
</dbReference>
<proteinExistence type="predicted"/>
<organism evidence="2">
    <name type="scientific">Anopheles sinensis</name>
    <name type="common">Mosquito</name>
    <dbReference type="NCBI Taxonomy" id="74873"/>
    <lineage>
        <taxon>Eukaryota</taxon>
        <taxon>Metazoa</taxon>
        <taxon>Ecdysozoa</taxon>
        <taxon>Arthropoda</taxon>
        <taxon>Hexapoda</taxon>
        <taxon>Insecta</taxon>
        <taxon>Pterygota</taxon>
        <taxon>Neoptera</taxon>
        <taxon>Endopterygota</taxon>
        <taxon>Diptera</taxon>
        <taxon>Nematocera</taxon>
        <taxon>Culicoidea</taxon>
        <taxon>Culicidae</taxon>
        <taxon>Anophelinae</taxon>
        <taxon>Anopheles</taxon>
    </lineage>
</organism>
<name>A0A084VU39_ANOSI</name>
<protein>
    <submittedName>
        <fullName evidence="2 3">Cytochrome C-binding protein</fullName>
    </submittedName>
</protein>
<reference evidence="2 4" key="1">
    <citation type="journal article" date="2014" name="BMC Genomics">
        <title>Genome sequence of Anopheles sinensis provides insight into genetics basis of mosquito competence for malaria parasites.</title>
        <authorList>
            <person name="Zhou D."/>
            <person name="Zhang D."/>
            <person name="Ding G."/>
            <person name="Shi L."/>
            <person name="Hou Q."/>
            <person name="Ye Y."/>
            <person name="Xu Y."/>
            <person name="Zhou H."/>
            <person name="Xiong C."/>
            <person name="Li S."/>
            <person name="Yu J."/>
            <person name="Hong S."/>
            <person name="Yu X."/>
            <person name="Zou P."/>
            <person name="Chen C."/>
            <person name="Chang X."/>
            <person name="Wang W."/>
            <person name="Lv Y."/>
            <person name="Sun Y."/>
            <person name="Ma L."/>
            <person name="Shen B."/>
            <person name="Zhu C."/>
        </authorList>
    </citation>
    <scope>NUCLEOTIDE SEQUENCE [LARGE SCALE GENOMIC DNA]</scope>
</reference>